<dbReference type="RefSeq" id="WP_193149783.1">
    <property type="nucleotide sequence ID" value="NZ_CP041235.1"/>
</dbReference>
<dbReference type="EMBL" id="CP041235">
    <property type="protein sequence ID" value="QOP43648.1"/>
    <property type="molecule type" value="Genomic_DNA"/>
</dbReference>
<gene>
    <name evidence="1" type="ORF">FJR45_06665</name>
</gene>
<evidence type="ECO:0000313" key="1">
    <source>
        <dbReference type="EMBL" id="QOP43648.1"/>
    </source>
</evidence>
<name>A0A7M1B4K7_9BACT</name>
<organism evidence="1 2">
    <name type="scientific">Sulfurimonas sediminis</name>
    <dbReference type="NCBI Taxonomy" id="2590020"/>
    <lineage>
        <taxon>Bacteria</taxon>
        <taxon>Pseudomonadati</taxon>
        <taxon>Campylobacterota</taxon>
        <taxon>Epsilonproteobacteria</taxon>
        <taxon>Campylobacterales</taxon>
        <taxon>Sulfurimonadaceae</taxon>
        <taxon>Sulfurimonas</taxon>
    </lineage>
</organism>
<protein>
    <submittedName>
        <fullName evidence="1">Uncharacterized protein</fullName>
    </submittedName>
</protein>
<dbReference type="Proteomes" id="UP000593719">
    <property type="component" value="Chromosome"/>
</dbReference>
<proteinExistence type="predicted"/>
<reference evidence="1 2" key="1">
    <citation type="submission" date="2019-06" db="EMBL/GenBank/DDBJ databases">
        <title>Sulfurimonas gotlandica sp. nov., a chemoautotrophic and psychrotolerant epsilonproteobacterium isolated from a pelagic redoxcline, and an emended description of the genus Sulfurimonas.</title>
        <authorList>
            <person name="Wang S."/>
            <person name="Jiang L."/>
            <person name="Shao Z."/>
        </authorList>
    </citation>
    <scope>NUCLEOTIDE SEQUENCE [LARGE SCALE GENOMIC DNA]</scope>
    <source>
        <strain evidence="1 2">S2-6</strain>
    </source>
</reference>
<dbReference type="AlphaFoldDB" id="A0A7M1B4K7"/>
<keyword evidence="2" id="KW-1185">Reference proteome</keyword>
<sequence>MSKVGDFIDEPIIIEDEAIVNRFATTSSQLQHFTEQYQDAQLAADANISAAEFCTQVVECMRELNAALCDFAKYHKIQI</sequence>
<evidence type="ECO:0000313" key="2">
    <source>
        <dbReference type="Proteomes" id="UP000593719"/>
    </source>
</evidence>
<accession>A0A7M1B4K7</accession>
<dbReference type="KEGG" id="ssei:FJR45_06665"/>